<dbReference type="GO" id="GO:0016491">
    <property type="term" value="F:oxidoreductase activity"/>
    <property type="evidence" value="ECO:0007669"/>
    <property type="project" value="UniProtKB-KW"/>
</dbReference>
<keyword evidence="1" id="KW-0285">Flavoprotein</keyword>
<dbReference type="Gene3D" id="3.40.109.10">
    <property type="entry name" value="NADH Oxidase"/>
    <property type="match status" value="1"/>
</dbReference>
<keyword evidence="3" id="KW-0560">Oxidoreductase</keyword>
<dbReference type="SUPFAM" id="SSF55469">
    <property type="entry name" value="FMN-dependent nitroreductase-like"/>
    <property type="match status" value="1"/>
</dbReference>
<keyword evidence="2" id="KW-0288">FMN</keyword>
<dbReference type="InterPro" id="IPR050627">
    <property type="entry name" value="Nitroreductase/BluB"/>
</dbReference>
<organism evidence="5">
    <name type="scientific">marine metagenome</name>
    <dbReference type="NCBI Taxonomy" id="408172"/>
    <lineage>
        <taxon>unclassified sequences</taxon>
        <taxon>metagenomes</taxon>
        <taxon>ecological metagenomes</taxon>
    </lineage>
</organism>
<dbReference type="InterPro" id="IPR000415">
    <property type="entry name" value="Nitroreductase-like"/>
</dbReference>
<dbReference type="EMBL" id="UINC01044006">
    <property type="protein sequence ID" value="SVB48848.1"/>
    <property type="molecule type" value="Genomic_DNA"/>
</dbReference>
<evidence type="ECO:0000256" key="2">
    <source>
        <dbReference type="ARBA" id="ARBA00022643"/>
    </source>
</evidence>
<dbReference type="PANTHER" id="PTHR23026">
    <property type="entry name" value="NADPH NITROREDUCTASE"/>
    <property type="match status" value="1"/>
</dbReference>
<name>A0A382EDQ7_9ZZZZ</name>
<dbReference type="Pfam" id="PF00881">
    <property type="entry name" value="Nitroreductase"/>
    <property type="match status" value="1"/>
</dbReference>
<protein>
    <recommendedName>
        <fullName evidence="4">Nitroreductase domain-containing protein</fullName>
    </recommendedName>
</protein>
<feature type="domain" description="Nitroreductase" evidence="4">
    <location>
        <begin position="13"/>
        <end position="180"/>
    </location>
</feature>
<evidence type="ECO:0000313" key="5">
    <source>
        <dbReference type="EMBL" id="SVB48848.1"/>
    </source>
</evidence>
<accession>A0A382EDQ7</accession>
<gene>
    <name evidence="5" type="ORF">METZ01_LOCUS201702</name>
</gene>
<evidence type="ECO:0000256" key="1">
    <source>
        <dbReference type="ARBA" id="ARBA00022630"/>
    </source>
</evidence>
<dbReference type="PANTHER" id="PTHR23026:SF90">
    <property type="entry name" value="IODOTYROSINE DEIODINASE 1"/>
    <property type="match status" value="1"/>
</dbReference>
<dbReference type="AlphaFoldDB" id="A0A382EDQ7"/>
<dbReference type="CDD" id="cd02144">
    <property type="entry name" value="iodotyrosine_dehalogenase"/>
    <property type="match status" value="1"/>
</dbReference>
<evidence type="ECO:0000256" key="3">
    <source>
        <dbReference type="ARBA" id="ARBA00023002"/>
    </source>
</evidence>
<reference evidence="5" key="1">
    <citation type="submission" date="2018-05" db="EMBL/GenBank/DDBJ databases">
        <authorList>
            <person name="Lanie J.A."/>
            <person name="Ng W.-L."/>
            <person name="Kazmierczak K.M."/>
            <person name="Andrzejewski T.M."/>
            <person name="Davidsen T.M."/>
            <person name="Wayne K.J."/>
            <person name="Tettelin H."/>
            <person name="Glass J.I."/>
            <person name="Rusch D."/>
            <person name="Podicherti R."/>
            <person name="Tsui H.-C.T."/>
            <person name="Winkler M.E."/>
        </authorList>
    </citation>
    <scope>NUCLEOTIDE SEQUENCE</scope>
</reference>
<proteinExistence type="predicted"/>
<sequence length="203" mass="22890">MQKRSKEFLDDVVRRRTVRDFSDRPIPKEIIENCIKTAGSAPSGANHQPWHFTVVMDPNTKADIRKAAEEEEKLLYSERAPKEWLEALAPLGTDENKPFLEIAPYLIVIFAESYSQDEGGSKTKNYYVSESVGIATGILITALHNAGLATLTHTPSPMNFLRRILGRGKNERAFLILVTGFPSEEAKVPVLKKKSFEEYTTFF</sequence>
<dbReference type="InterPro" id="IPR029479">
    <property type="entry name" value="Nitroreductase"/>
</dbReference>
<evidence type="ECO:0000259" key="4">
    <source>
        <dbReference type="Pfam" id="PF00881"/>
    </source>
</evidence>